<dbReference type="Proteomes" id="UP001526147">
    <property type="component" value="Unassembled WGS sequence"/>
</dbReference>
<sequence>MFGTVSEYVDHLISKGFVLGDDANGFIAFGQQYTDTLDEVVIIAIELTLKIQKEFDGSFFISLLENFKSEKINNRKQALRFIESLHLI</sequence>
<dbReference type="RefSeq" id="WP_264144525.1">
    <property type="nucleotide sequence ID" value="NZ_JAOYEY010000050.1"/>
</dbReference>
<comment type="caution">
    <text evidence="1">The sequence shown here is derived from an EMBL/GenBank/DDBJ whole genome shotgun (WGS) entry which is preliminary data.</text>
</comment>
<proteinExistence type="predicted"/>
<dbReference type="InterPro" id="IPR046126">
    <property type="entry name" value="DUF6123"/>
</dbReference>
<keyword evidence="2" id="KW-1185">Reference proteome</keyword>
<evidence type="ECO:0000313" key="1">
    <source>
        <dbReference type="EMBL" id="MCV9888428.1"/>
    </source>
</evidence>
<dbReference type="EMBL" id="JAOYEY010000050">
    <property type="protein sequence ID" value="MCV9888428.1"/>
    <property type="molecule type" value="Genomic_DNA"/>
</dbReference>
<name>A0ABT3DNH3_9BACI</name>
<gene>
    <name evidence="1" type="ORF">OIH86_22510</name>
</gene>
<reference evidence="1 2" key="1">
    <citation type="submission" date="2022-10" db="EMBL/GenBank/DDBJ databases">
        <title>Draft genome assembly of moderately radiation resistant bacterium Metabacillus halosaccharovorans.</title>
        <authorList>
            <person name="Pal S."/>
            <person name="Gopinathan A."/>
        </authorList>
    </citation>
    <scope>NUCLEOTIDE SEQUENCE [LARGE SCALE GENOMIC DNA]</scope>
    <source>
        <strain evidence="1 2">VITHBRA001</strain>
    </source>
</reference>
<accession>A0ABT3DNH3</accession>
<protein>
    <submittedName>
        <fullName evidence="1">DUF6123 family protein</fullName>
    </submittedName>
</protein>
<dbReference type="Pfam" id="PF19618">
    <property type="entry name" value="DUF6123"/>
    <property type="match status" value="1"/>
</dbReference>
<organism evidence="1 2">
    <name type="scientific">Metabacillus halosaccharovorans</name>
    <dbReference type="NCBI Taxonomy" id="930124"/>
    <lineage>
        <taxon>Bacteria</taxon>
        <taxon>Bacillati</taxon>
        <taxon>Bacillota</taxon>
        <taxon>Bacilli</taxon>
        <taxon>Bacillales</taxon>
        <taxon>Bacillaceae</taxon>
        <taxon>Metabacillus</taxon>
    </lineage>
</organism>
<evidence type="ECO:0000313" key="2">
    <source>
        <dbReference type="Proteomes" id="UP001526147"/>
    </source>
</evidence>